<protein>
    <submittedName>
        <fullName evidence="9">Iron chelate uptake ABC transporter family permease subunit</fullName>
    </submittedName>
</protein>
<evidence type="ECO:0000256" key="3">
    <source>
        <dbReference type="ARBA" id="ARBA00022448"/>
    </source>
</evidence>
<feature type="transmembrane region" description="Helical" evidence="8">
    <location>
        <begin position="179"/>
        <end position="199"/>
    </location>
</feature>
<gene>
    <name evidence="9" type="ORF">GCM10009613_17570</name>
</gene>
<keyword evidence="7 8" id="KW-0472">Membrane</keyword>
<feature type="transmembrane region" description="Helical" evidence="8">
    <location>
        <begin position="228"/>
        <end position="252"/>
    </location>
</feature>
<dbReference type="InterPro" id="IPR000522">
    <property type="entry name" value="ABC_transptr_permease_BtuC"/>
</dbReference>
<proteinExistence type="inferred from homology"/>
<feature type="transmembrane region" description="Helical" evidence="8">
    <location>
        <begin position="153"/>
        <end position="172"/>
    </location>
</feature>
<evidence type="ECO:0000256" key="7">
    <source>
        <dbReference type="ARBA" id="ARBA00023136"/>
    </source>
</evidence>
<comment type="subcellular location">
    <subcellularLocation>
        <location evidence="1">Cell membrane</location>
        <topology evidence="1">Multi-pass membrane protein</topology>
    </subcellularLocation>
</comment>
<feature type="transmembrane region" description="Helical" evidence="8">
    <location>
        <begin position="97"/>
        <end position="118"/>
    </location>
</feature>
<comment type="similarity">
    <text evidence="2">Belongs to the binding-protein-dependent transport system permease family. FecCD subfamily.</text>
</comment>
<evidence type="ECO:0000256" key="1">
    <source>
        <dbReference type="ARBA" id="ARBA00004651"/>
    </source>
</evidence>
<dbReference type="EMBL" id="BAAAJK010000006">
    <property type="protein sequence ID" value="GAA1385332.1"/>
    <property type="molecule type" value="Genomic_DNA"/>
</dbReference>
<dbReference type="Gene3D" id="1.10.3470.10">
    <property type="entry name" value="ABC transporter involved in vitamin B12 uptake, BtuC"/>
    <property type="match status" value="1"/>
</dbReference>
<keyword evidence="4" id="KW-1003">Cell membrane</keyword>
<dbReference type="Proteomes" id="UP001501414">
    <property type="component" value="Unassembled WGS sequence"/>
</dbReference>
<evidence type="ECO:0000313" key="10">
    <source>
        <dbReference type="Proteomes" id="UP001501414"/>
    </source>
</evidence>
<evidence type="ECO:0000256" key="8">
    <source>
        <dbReference type="SAM" id="Phobius"/>
    </source>
</evidence>
<comment type="caution">
    <text evidence="9">The sequence shown here is derived from an EMBL/GenBank/DDBJ whole genome shotgun (WGS) entry which is preliminary data.</text>
</comment>
<keyword evidence="10" id="KW-1185">Reference proteome</keyword>
<dbReference type="InterPro" id="IPR037294">
    <property type="entry name" value="ABC_BtuC-like"/>
</dbReference>
<feature type="transmembrane region" description="Helical" evidence="8">
    <location>
        <begin position="127"/>
        <end position="147"/>
    </location>
</feature>
<evidence type="ECO:0000256" key="2">
    <source>
        <dbReference type="ARBA" id="ARBA00007935"/>
    </source>
</evidence>
<feature type="transmembrane region" description="Helical" evidence="8">
    <location>
        <begin position="336"/>
        <end position="355"/>
    </location>
</feature>
<feature type="transmembrane region" description="Helical" evidence="8">
    <location>
        <begin position="310"/>
        <end position="330"/>
    </location>
</feature>
<keyword evidence="3" id="KW-0813">Transport</keyword>
<evidence type="ECO:0000256" key="5">
    <source>
        <dbReference type="ARBA" id="ARBA00022692"/>
    </source>
</evidence>
<feature type="transmembrane region" description="Helical" evidence="8">
    <location>
        <begin position="43"/>
        <end position="68"/>
    </location>
</feature>
<evidence type="ECO:0000313" key="9">
    <source>
        <dbReference type="EMBL" id="GAA1385332.1"/>
    </source>
</evidence>
<feature type="transmembrane region" description="Helical" evidence="8">
    <location>
        <begin position="272"/>
        <end position="298"/>
    </location>
</feature>
<evidence type="ECO:0000256" key="4">
    <source>
        <dbReference type="ARBA" id="ARBA00022475"/>
    </source>
</evidence>
<dbReference type="Pfam" id="PF01032">
    <property type="entry name" value="FecCD"/>
    <property type="match status" value="1"/>
</dbReference>
<keyword evidence="5 8" id="KW-0812">Transmembrane</keyword>
<dbReference type="SUPFAM" id="SSF81345">
    <property type="entry name" value="ABC transporter involved in vitamin B12 uptake, BtuC"/>
    <property type="match status" value="1"/>
</dbReference>
<accession>A0ABP4I9W6</accession>
<dbReference type="PANTHER" id="PTHR30472:SF24">
    <property type="entry name" value="FERRIC ENTEROBACTIN TRANSPORT SYSTEM PERMEASE PROTEIN FEPG"/>
    <property type="match status" value="1"/>
</dbReference>
<name>A0ABP4I9W6_9PSEU</name>
<organism evidence="9 10">
    <name type="scientific">Pseudonocardia kongjuensis</name>
    <dbReference type="NCBI Taxonomy" id="102227"/>
    <lineage>
        <taxon>Bacteria</taxon>
        <taxon>Bacillati</taxon>
        <taxon>Actinomycetota</taxon>
        <taxon>Actinomycetes</taxon>
        <taxon>Pseudonocardiales</taxon>
        <taxon>Pseudonocardiaceae</taxon>
        <taxon>Pseudonocardia</taxon>
    </lineage>
</organism>
<evidence type="ECO:0000256" key="6">
    <source>
        <dbReference type="ARBA" id="ARBA00022989"/>
    </source>
</evidence>
<keyword evidence="6 8" id="KW-1133">Transmembrane helix</keyword>
<sequence length="367" mass="36523">MSIEAPRATGPGDGASGPADTAFGAVERAAVLRSRAAARVRRIGVGLSLGAGVLLVAAVSLCVGESLIPLPDVLSTLAGQGSRNTNYVILELRLPRIVTAILVGIAFGMSGTVIQSLLGNPLASPDVIGISTGASTAAVFGIVLFGLDGLGVSAMALAGALLTAAAMYALAWRNGVTGYRLILVGIGLAALLLSVISYFMTRAQVTSASDALVWISGSLSGRNWSQAVPLAITLAVLVPVTVLLARVLGLLGMGDDAAKGLGVPVQQARLGLLVSAVALAGVATAASGPIAFVALLAGPIGRRLARDGSPALLASALVGALIVLVADFLAQHTPGLPLLPVGVLTGAIGAPYLLFQLATMNRAGRGG</sequence>
<dbReference type="CDD" id="cd06550">
    <property type="entry name" value="TM_ABC_iron-siderophores_like"/>
    <property type="match status" value="1"/>
</dbReference>
<dbReference type="RefSeq" id="WP_344020266.1">
    <property type="nucleotide sequence ID" value="NZ_BAAAJK010000006.1"/>
</dbReference>
<reference evidence="10" key="1">
    <citation type="journal article" date="2019" name="Int. J. Syst. Evol. Microbiol.">
        <title>The Global Catalogue of Microorganisms (GCM) 10K type strain sequencing project: providing services to taxonomists for standard genome sequencing and annotation.</title>
        <authorList>
            <consortium name="The Broad Institute Genomics Platform"/>
            <consortium name="The Broad Institute Genome Sequencing Center for Infectious Disease"/>
            <person name="Wu L."/>
            <person name="Ma J."/>
        </authorList>
    </citation>
    <scope>NUCLEOTIDE SEQUENCE [LARGE SCALE GENOMIC DNA]</scope>
    <source>
        <strain evidence="10">JCM 11896</strain>
    </source>
</reference>
<dbReference type="PANTHER" id="PTHR30472">
    <property type="entry name" value="FERRIC ENTEROBACTIN TRANSPORT SYSTEM PERMEASE PROTEIN"/>
    <property type="match status" value="1"/>
</dbReference>